<dbReference type="OrthoDB" id="5425848at2759"/>
<dbReference type="InParanoid" id="A0A0D2A9H9"/>
<keyword evidence="2" id="KW-0812">Transmembrane</keyword>
<dbReference type="STRING" id="253628.A0A0D2A9H9"/>
<feature type="region of interest" description="Disordered" evidence="1">
    <location>
        <begin position="311"/>
        <end position="336"/>
    </location>
</feature>
<organism evidence="4 5">
    <name type="scientific">Verruconis gallopava</name>
    <dbReference type="NCBI Taxonomy" id="253628"/>
    <lineage>
        <taxon>Eukaryota</taxon>
        <taxon>Fungi</taxon>
        <taxon>Dikarya</taxon>
        <taxon>Ascomycota</taxon>
        <taxon>Pezizomycotina</taxon>
        <taxon>Dothideomycetes</taxon>
        <taxon>Pleosporomycetidae</taxon>
        <taxon>Venturiales</taxon>
        <taxon>Sympoventuriaceae</taxon>
        <taxon>Verruconis</taxon>
    </lineage>
</organism>
<gene>
    <name evidence="4" type="ORF">PV09_05476</name>
</gene>
<keyword evidence="3" id="KW-0732">Signal</keyword>
<dbReference type="Proteomes" id="UP000053259">
    <property type="component" value="Unassembled WGS sequence"/>
</dbReference>
<evidence type="ECO:0008006" key="6">
    <source>
        <dbReference type="Google" id="ProtNLM"/>
    </source>
</evidence>
<dbReference type="AlphaFoldDB" id="A0A0D2A9H9"/>
<dbReference type="HOGENOM" id="CLU_043314_0_0_1"/>
<evidence type="ECO:0000313" key="4">
    <source>
        <dbReference type="EMBL" id="KIW03255.1"/>
    </source>
</evidence>
<keyword evidence="2" id="KW-1133">Transmembrane helix</keyword>
<feature type="chain" id="PRO_5002238318" description="Mid2 domain-containing protein" evidence="3">
    <location>
        <begin position="27"/>
        <end position="396"/>
    </location>
</feature>
<dbReference type="RefSeq" id="XP_016213124.1">
    <property type="nucleotide sequence ID" value="XM_016358985.1"/>
</dbReference>
<feature type="signal peptide" evidence="3">
    <location>
        <begin position="1"/>
        <end position="26"/>
    </location>
</feature>
<dbReference type="PANTHER" id="PTHR16861:SF10">
    <property type="entry name" value="MID2 DOMAIN-CONTAINING PROTEIN"/>
    <property type="match status" value="1"/>
</dbReference>
<dbReference type="PANTHER" id="PTHR16861">
    <property type="entry name" value="GLYCOPROTEIN 38"/>
    <property type="match status" value="1"/>
</dbReference>
<feature type="transmembrane region" description="Helical" evidence="2">
    <location>
        <begin position="253"/>
        <end position="286"/>
    </location>
</feature>
<accession>A0A0D2A9H9</accession>
<dbReference type="VEuPathDB" id="FungiDB:PV09_05476"/>
<protein>
    <recommendedName>
        <fullName evidence="6">Mid2 domain-containing protein</fullName>
    </recommendedName>
</protein>
<evidence type="ECO:0000313" key="5">
    <source>
        <dbReference type="Proteomes" id="UP000053259"/>
    </source>
</evidence>
<reference evidence="4 5" key="1">
    <citation type="submission" date="2015-01" db="EMBL/GenBank/DDBJ databases">
        <title>The Genome Sequence of Ochroconis gallopava CBS43764.</title>
        <authorList>
            <consortium name="The Broad Institute Genomics Platform"/>
            <person name="Cuomo C."/>
            <person name="de Hoog S."/>
            <person name="Gorbushina A."/>
            <person name="Stielow B."/>
            <person name="Teixiera M."/>
            <person name="Abouelleil A."/>
            <person name="Chapman S.B."/>
            <person name="Priest M."/>
            <person name="Young S.K."/>
            <person name="Wortman J."/>
            <person name="Nusbaum C."/>
            <person name="Birren B."/>
        </authorList>
    </citation>
    <scope>NUCLEOTIDE SEQUENCE [LARGE SCALE GENOMIC DNA]</scope>
    <source>
        <strain evidence="4 5">CBS 43764</strain>
    </source>
</reference>
<proteinExistence type="predicted"/>
<dbReference type="GeneID" id="27313449"/>
<evidence type="ECO:0000256" key="2">
    <source>
        <dbReference type="SAM" id="Phobius"/>
    </source>
</evidence>
<name>A0A0D2A9H9_9PEZI</name>
<evidence type="ECO:0000256" key="3">
    <source>
        <dbReference type="SAM" id="SignalP"/>
    </source>
</evidence>
<keyword evidence="2" id="KW-0472">Membrane</keyword>
<sequence>MRFLETSPAITSFVALLLTSAYPTAAGPFSRVNEVVRQEVESLSYDDALSLQNSTLELKRRQNAATCSSSQFNCGYYGQVCCESGTEVCGTNSAGEAVCVAASSGSQTTAVAGSGGQWQVYTSIWTTTGAITMTSIYSSYIPAVTSSSSGNCVPNWANDESACGKICCSSGQYCFDETNGICKPAGNGGYTTTGVTNSPPTRATTSNGVIITLTMTPTTTVPFSTPIATGQNATIVSSSASNGGLSGGAIAGIVIGVLAGVALLILLCLCCCLKAGFDGILALFGLGKKKDRRRRVVEEEYVDVHRRYGSQAGSGRRWYGSAASGRPSRPPPPKKSGIANLATIGLSLGGLAAALGLRRELRRRQEEKSDISSSYYDSYYYSSSSVSGSRRAGSRR</sequence>
<evidence type="ECO:0000256" key="1">
    <source>
        <dbReference type="SAM" id="MobiDB-lite"/>
    </source>
</evidence>
<keyword evidence="5" id="KW-1185">Reference proteome</keyword>
<dbReference type="EMBL" id="KN847545">
    <property type="protein sequence ID" value="KIW03255.1"/>
    <property type="molecule type" value="Genomic_DNA"/>
</dbReference>